<gene>
    <name evidence="2" type="ORF">g.18464</name>
</gene>
<proteinExistence type="predicted"/>
<dbReference type="AlphaFoldDB" id="A0A1B6D202"/>
<name>A0A1B6D202_9HEMI</name>
<feature type="non-terminal residue" evidence="2">
    <location>
        <position position="1"/>
    </location>
</feature>
<protein>
    <submittedName>
        <fullName evidence="2">Uncharacterized protein</fullName>
    </submittedName>
</protein>
<feature type="region of interest" description="Disordered" evidence="1">
    <location>
        <begin position="58"/>
        <end position="86"/>
    </location>
</feature>
<reference evidence="2" key="1">
    <citation type="submission" date="2015-12" db="EMBL/GenBank/DDBJ databases">
        <title>De novo transcriptome assembly of four potential Pierce s Disease insect vectors from Arizona vineyards.</title>
        <authorList>
            <person name="Tassone E.E."/>
        </authorList>
    </citation>
    <scope>NUCLEOTIDE SEQUENCE</scope>
</reference>
<sequence length="103" mass="11497">ETQHERQRYQVTVGLAVFADALENFPLIRIQHVSVQEVEAVVHNEVSEQIRPYQFVNTSAPSDQQLEETSKPSAGGNFSGVGDSHGCSITKVNILIFLNFLKR</sequence>
<organism evidence="2">
    <name type="scientific">Clastoptera arizonana</name>
    <name type="common">Arizona spittle bug</name>
    <dbReference type="NCBI Taxonomy" id="38151"/>
    <lineage>
        <taxon>Eukaryota</taxon>
        <taxon>Metazoa</taxon>
        <taxon>Ecdysozoa</taxon>
        <taxon>Arthropoda</taxon>
        <taxon>Hexapoda</taxon>
        <taxon>Insecta</taxon>
        <taxon>Pterygota</taxon>
        <taxon>Neoptera</taxon>
        <taxon>Paraneoptera</taxon>
        <taxon>Hemiptera</taxon>
        <taxon>Auchenorrhyncha</taxon>
        <taxon>Cercopoidea</taxon>
        <taxon>Clastopteridae</taxon>
        <taxon>Clastoptera</taxon>
    </lineage>
</organism>
<dbReference type="EMBL" id="GEDC01017571">
    <property type="protein sequence ID" value="JAS19727.1"/>
    <property type="molecule type" value="Transcribed_RNA"/>
</dbReference>
<evidence type="ECO:0000256" key="1">
    <source>
        <dbReference type="SAM" id="MobiDB-lite"/>
    </source>
</evidence>
<evidence type="ECO:0000313" key="2">
    <source>
        <dbReference type="EMBL" id="JAS19727.1"/>
    </source>
</evidence>
<accession>A0A1B6D202</accession>